<keyword evidence="4 7" id="KW-0032">Aminotransferase</keyword>
<dbReference type="Gene3D" id="3.90.1150.10">
    <property type="entry name" value="Aspartate Aminotransferase, domain 1"/>
    <property type="match status" value="1"/>
</dbReference>
<evidence type="ECO:0000256" key="4">
    <source>
        <dbReference type="ARBA" id="ARBA00022576"/>
    </source>
</evidence>
<dbReference type="EMBL" id="JAAEJV010000016">
    <property type="protein sequence ID" value="MBF5059292.1"/>
    <property type="molecule type" value="Genomic_DNA"/>
</dbReference>
<dbReference type="Pfam" id="PF00155">
    <property type="entry name" value="Aminotran_1_2"/>
    <property type="match status" value="1"/>
</dbReference>
<protein>
    <recommendedName>
        <fullName evidence="7">Aminotransferase</fullName>
        <ecNumber evidence="7">2.6.1.-</ecNumber>
    </recommendedName>
</protein>
<evidence type="ECO:0000313" key="10">
    <source>
        <dbReference type="Proteomes" id="UP001194714"/>
    </source>
</evidence>
<dbReference type="NCBIfam" id="NF006719">
    <property type="entry name" value="PRK09257.1"/>
    <property type="match status" value="1"/>
</dbReference>
<dbReference type="Proteomes" id="UP001194714">
    <property type="component" value="Unassembled WGS sequence"/>
</dbReference>
<evidence type="ECO:0000256" key="3">
    <source>
        <dbReference type="ARBA" id="ARBA00011738"/>
    </source>
</evidence>
<dbReference type="CDD" id="cd00609">
    <property type="entry name" value="AAT_like"/>
    <property type="match status" value="1"/>
</dbReference>
<accession>A0ABS0AYU2</accession>
<dbReference type="RefSeq" id="WP_194847601.1">
    <property type="nucleotide sequence ID" value="NZ_JAAEJV010000016.1"/>
</dbReference>
<evidence type="ECO:0000259" key="8">
    <source>
        <dbReference type="Pfam" id="PF00155"/>
    </source>
</evidence>
<evidence type="ECO:0000256" key="6">
    <source>
        <dbReference type="ARBA" id="ARBA00022898"/>
    </source>
</evidence>
<keyword evidence="5 7" id="KW-0808">Transferase</keyword>
<comment type="subunit">
    <text evidence="3">Homodimer.</text>
</comment>
<evidence type="ECO:0000256" key="7">
    <source>
        <dbReference type="RuleBase" id="RU000481"/>
    </source>
</evidence>
<reference evidence="9 10" key="1">
    <citation type="submission" date="2020-01" db="EMBL/GenBank/DDBJ databases">
        <title>Draft genome sequence of Cand. Neptunochlamydia vexilliferae K9.</title>
        <authorList>
            <person name="Schulz F."/>
            <person name="Koestlbacher S."/>
            <person name="Wascher F."/>
            <person name="Pizzetti I."/>
            <person name="Horn M."/>
        </authorList>
    </citation>
    <scope>NUCLEOTIDE SEQUENCE [LARGE SCALE GENOMIC DNA]</scope>
    <source>
        <strain evidence="9 10">K9</strain>
    </source>
</reference>
<evidence type="ECO:0000256" key="2">
    <source>
        <dbReference type="ARBA" id="ARBA00007441"/>
    </source>
</evidence>
<dbReference type="PROSITE" id="PS00105">
    <property type="entry name" value="AA_TRANSFER_CLASS_1"/>
    <property type="match status" value="1"/>
</dbReference>
<dbReference type="SUPFAM" id="SSF53383">
    <property type="entry name" value="PLP-dependent transferases"/>
    <property type="match status" value="1"/>
</dbReference>
<evidence type="ECO:0000313" key="9">
    <source>
        <dbReference type="EMBL" id="MBF5059292.1"/>
    </source>
</evidence>
<organism evidence="9 10">
    <name type="scientific">Candidatus Neptunichlamydia vexilliferae</name>
    <dbReference type="NCBI Taxonomy" id="1651774"/>
    <lineage>
        <taxon>Bacteria</taxon>
        <taxon>Pseudomonadati</taxon>
        <taxon>Chlamydiota</taxon>
        <taxon>Chlamydiia</taxon>
        <taxon>Parachlamydiales</taxon>
        <taxon>Simkaniaceae</taxon>
        <taxon>Candidatus Neptunichlamydia</taxon>
    </lineage>
</organism>
<evidence type="ECO:0000256" key="5">
    <source>
        <dbReference type="ARBA" id="ARBA00022679"/>
    </source>
</evidence>
<dbReference type="InterPro" id="IPR004839">
    <property type="entry name" value="Aminotransferase_I/II_large"/>
</dbReference>
<dbReference type="InterPro" id="IPR015422">
    <property type="entry name" value="PyrdxlP-dep_Trfase_small"/>
</dbReference>
<comment type="caution">
    <text evidence="9">The sequence shown here is derived from an EMBL/GenBank/DDBJ whole genome shotgun (WGS) entry which is preliminary data.</text>
</comment>
<evidence type="ECO:0000256" key="1">
    <source>
        <dbReference type="ARBA" id="ARBA00001933"/>
    </source>
</evidence>
<proteinExistence type="inferred from homology"/>
<dbReference type="GO" id="GO:0004069">
    <property type="term" value="F:L-aspartate:2-oxoglutarate aminotransferase activity"/>
    <property type="evidence" value="ECO:0007669"/>
    <property type="project" value="UniProtKB-EC"/>
</dbReference>
<gene>
    <name evidence="9" type="ORF">NEPTK9_000801</name>
</gene>
<feature type="domain" description="Aminotransferase class I/classII large" evidence="8">
    <location>
        <begin position="29"/>
        <end position="392"/>
    </location>
</feature>
<dbReference type="PANTHER" id="PTHR11879:SF22">
    <property type="entry name" value="ASPARTATE AMINOTRANSFERASE, MITOCHONDRIAL"/>
    <property type="match status" value="1"/>
</dbReference>
<comment type="cofactor">
    <cofactor evidence="1 7">
        <name>pyridoxal 5'-phosphate</name>
        <dbReference type="ChEBI" id="CHEBI:597326"/>
    </cofactor>
</comment>
<dbReference type="InterPro" id="IPR004838">
    <property type="entry name" value="NHTrfase_class1_PyrdxlP-BS"/>
</dbReference>
<dbReference type="InterPro" id="IPR015424">
    <property type="entry name" value="PyrdxlP-dep_Trfase"/>
</dbReference>
<name>A0ABS0AYU2_9BACT</name>
<dbReference type="PRINTS" id="PR00799">
    <property type="entry name" value="TRANSAMINASE"/>
</dbReference>
<keyword evidence="6" id="KW-0663">Pyridoxal phosphate</keyword>
<dbReference type="InterPro" id="IPR015421">
    <property type="entry name" value="PyrdxlP-dep_Trfase_major"/>
</dbReference>
<dbReference type="EC" id="2.6.1.-" evidence="7"/>
<keyword evidence="10" id="KW-1185">Reference proteome</keyword>
<comment type="similarity">
    <text evidence="2 7">Belongs to the class-I pyridoxal-phosphate-dependent aminotransferase family.</text>
</comment>
<sequence length="398" mass="44726">MSLFEKVEPVPPDPIFGLAARFRKDKRSNKIDLTLGVYKGKSLKIEILRSVKEAEKILIKMEKDKGYLPMGGDERFVQESQKLIFGEALCKTLKGKVFGAQTVGGTGALRLGGDFLAREVTKCVYVSDPTWPNHIGIFEAAGMEVKKYPYYNKETHALDFQKMLDYLSALPEKSLVVLHACCHNPTGCDPTQAEWKELSALLLKKKLIPFFDFAYQGFGRGLDEDAWAIRYFAEQGHEMFVAASYSKNFALYGERIGSLSILAKNEQVSQNLASVVRRIARVNYSNPPRHGGEIVATILQDLGLTKLWKGEVDQMRKRIEEMRSELIHALSGQFGKDKYGFLKRRSGLFSMLGLEGSQVDRMIEEYGVYLTRSGRINLTGLSEDNLPNILEAMIKTAS</sequence>
<dbReference type="InterPro" id="IPR000796">
    <property type="entry name" value="Asp_trans"/>
</dbReference>
<dbReference type="PANTHER" id="PTHR11879">
    <property type="entry name" value="ASPARTATE AMINOTRANSFERASE"/>
    <property type="match status" value="1"/>
</dbReference>
<dbReference type="Gene3D" id="3.40.640.10">
    <property type="entry name" value="Type I PLP-dependent aspartate aminotransferase-like (Major domain)"/>
    <property type="match status" value="1"/>
</dbReference>